<keyword evidence="3" id="KW-1185">Reference proteome</keyword>
<sequence length="645" mass="75106">MEIKNFGAQLLTMPEIFADNYFVIPDYQRGYAWDEKQVQDLLQDLDHLIDDGISQKHYTGTLVLSHEGRPDRFNVVDGQQRLTTLVILAKAIFDELPKNEKSRIEGLYIRRGKLGSAEHVLTLNSDTRRFFENVILDDRPKSSEPSRLESHDRLVKAWKIIRKWVQKRIKSKTAIEKILLTLESDMGFIVFAPKEDAETGVMFEVINNRGKDLSELEKIKNYLIYCSVKLDAAKLRENIDSDWSDILNYLHAANKTADSDENSFLRYCMAVHFGLSKTDSQHGYIELKKLLVLDQAIRTDDSRNAAVKAIMSFVEFLKNASHWYARLYGQVHQGLSAELVQVLDQIRGQDRQASIMPLFLALVVKNHALDGNLERLLRLLETLNFRVYIARNMTSRNDSGQAELFRYASAYYHDRLIENLDVSAEIEGVDSEDKALEIQLLEFIFWNAPESEFLGSFMLREGEMDDFYQWNGLRYFLMNYEQHLQPNKTIRIDRILKARKEGKSNDYLSIEHLWATRNRAEEGQNVRPVDKHERRRLGNFVLLELRLNIQGDCDDLEAKSTRYLEGLNGEAGTDLQHVKEAVSAAQKSIKKRQDKKRLKNFYLELYREINDRNEARYKKFAAQRWSLAQYLGYNEIKAAYEEDEE</sequence>
<dbReference type="Proteomes" id="UP000473531">
    <property type="component" value="Unassembled WGS sequence"/>
</dbReference>
<dbReference type="OrthoDB" id="9798761at2"/>
<evidence type="ECO:0000259" key="1">
    <source>
        <dbReference type="Pfam" id="PF03235"/>
    </source>
</evidence>
<feature type="domain" description="GmrSD restriction endonucleases N-terminal" evidence="1">
    <location>
        <begin position="17"/>
        <end position="223"/>
    </location>
</feature>
<proteinExistence type="predicted"/>
<dbReference type="EMBL" id="WTYU01000002">
    <property type="protein sequence ID" value="MXP15694.1"/>
    <property type="molecule type" value="Genomic_DNA"/>
</dbReference>
<protein>
    <submittedName>
        <fullName evidence="2">DUF262 domain-containing protein</fullName>
    </submittedName>
</protein>
<accession>A0A6L7GK61</accession>
<dbReference type="Pfam" id="PF03235">
    <property type="entry name" value="GmrSD_N"/>
    <property type="match status" value="1"/>
</dbReference>
<dbReference type="PANTHER" id="PTHR35149">
    <property type="entry name" value="SLL5132 PROTEIN"/>
    <property type="match status" value="1"/>
</dbReference>
<dbReference type="PANTHER" id="PTHR35149:SF1">
    <property type="entry name" value="DUF5655 DOMAIN-CONTAINING PROTEIN"/>
    <property type="match status" value="1"/>
</dbReference>
<name>A0A6L7GK61_9SPHN</name>
<gene>
    <name evidence="2" type="ORF">GRI44_13140</name>
</gene>
<dbReference type="AlphaFoldDB" id="A0A6L7GK61"/>
<dbReference type="InterPro" id="IPR004919">
    <property type="entry name" value="GmrSD_N"/>
</dbReference>
<organism evidence="2 3">
    <name type="scientific">Allopontixanthobacter confluentis</name>
    <dbReference type="NCBI Taxonomy" id="1849021"/>
    <lineage>
        <taxon>Bacteria</taxon>
        <taxon>Pseudomonadati</taxon>
        <taxon>Pseudomonadota</taxon>
        <taxon>Alphaproteobacteria</taxon>
        <taxon>Sphingomonadales</taxon>
        <taxon>Erythrobacteraceae</taxon>
        <taxon>Allopontixanthobacter</taxon>
    </lineage>
</organism>
<reference evidence="2 3" key="1">
    <citation type="submission" date="2019-12" db="EMBL/GenBank/DDBJ databases">
        <title>Genomic-based taxomic classification of the family Erythrobacteraceae.</title>
        <authorList>
            <person name="Xu L."/>
        </authorList>
    </citation>
    <scope>NUCLEOTIDE SEQUENCE [LARGE SCALE GENOMIC DNA]</scope>
    <source>
        <strain evidence="2 3">KCTC 52259</strain>
    </source>
</reference>
<evidence type="ECO:0000313" key="3">
    <source>
        <dbReference type="Proteomes" id="UP000473531"/>
    </source>
</evidence>
<comment type="caution">
    <text evidence="2">The sequence shown here is derived from an EMBL/GenBank/DDBJ whole genome shotgun (WGS) entry which is preliminary data.</text>
</comment>
<dbReference type="RefSeq" id="WP_160602184.1">
    <property type="nucleotide sequence ID" value="NZ_WTYU01000002.1"/>
</dbReference>
<evidence type="ECO:0000313" key="2">
    <source>
        <dbReference type="EMBL" id="MXP15694.1"/>
    </source>
</evidence>